<dbReference type="SUPFAM" id="SSF55347">
    <property type="entry name" value="Glyceraldehyde-3-phosphate dehydrogenase-like, C-terminal domain"/>
    <property type="match status" value="1"/>
</dbReference>
<dbReference type="InterPro" id="IPR036291">
    <property type="entry name" value="NAD(P)-bd_dom_sf"/>
</dbReference>
<reference evidence="4" key="1">
    <citation type="journal article" date="2019" name="Int. J. Syst. Evol. Microbiol.">
        <title>The Global Catalogue of Microorganisms (GCM) 10K type strain sequencing project: providing services to taxonomists for standard genome sequencing and annotation.</title>
        <authorList>
            <consortium name="The Broad Institute Genomics Platform"/>
            <consortium name="The Broad Institute Genome Sequencing Center for Infectious Disease"/>
            <person name="Wu L."/>
            <person name="Ma J."/>
        </authorList>
    </citation>
    <scope>NUCLEOTIDE SEQUENCE [LARGE SCALE GENOMIC DNA]</scope>
    <source>
        <strain evidence="4">CGMCC 1.18575</strain>
    </source>
</reference>
<dbReference type="InterPro" id="IPR000683">
    <property type="entry name" value="Gfo/Idh/MocA-like_OxRdtase_N"/>
</dbReference>
<dbReference type="PANTHER" id="PTHR43377">
    <property type="entry name" value="BILIVERDIN REDUCTASE A"/>
    <property type="match status" value="1"/>
</dbReference>
<name>A0ABW0HW20_9BACL</name>
<sequence length="354" mass="37770">MTYRVAVIGGGAIAEDHLIALAGMEQAAAVAVADLVEERASALAARYGGGSSGISAYTDYKEMIEREKPDIAIVTLPHFLHREAALFCIETGVHVLLEKPMALDVDQCDEIIAAAQQRGVSLMVGHTQHYIAENRTAKRIIDEGSLGTLVMINDVRNLYYFREQRPAWFLQKALAGGGIMMNLGSHSVDKITWLAGSAVRSVKAVTSHYGGKGDIEGSGMAFLHLANGIPATVSQSGYKGFSRNETEIVFTEGMLRLETGKALWISRGGEYERVEIDPQEAPFVLQLLDLIARIEAGANGGLSAVDGSADASLSSADALPGPPLEHSRHAVAVVLAMYASHLSGQEEAVEHGFA</sequence>
<comment type="caution">
    <text evidence="3">The sequence shown here is derived from an EMBL/GenBank/DDBJ whole genome shotgun (WGS) entry which is preliminary data.</text>
</comment>
<evidence type="ECO:0000313" key="3">
    <source>
        <dbReference type="EMBL" id="MFC5404387.1"/>
    </source>
</evidence>
<proteinExistence type="predicted"/>
<dbReference type="PANTHER" id="PTHR43377:SF8">
    <property type="entry name" value="BLR3664 PROTEIN"/>
    <property type="match status" value="1"/>
</dbReference>
<organism evidence="3 4">
    <name type="scientific">Cohnella soli</name>
    <dbReference type="NCBI Taxonomy" id="425005"/>
    <lineage>
        <taxon>Bacteria</taxon>
        <taxon>Bacillati</taxon>
        <taxon>Bacillota</taxon>
        <taxon>Bacilli</taxon>
        <taxon>Bacillales</taxon>
        <taxon>Paenibacillaceae</taxon>
        <taxon>Cohnella</taxon>
    </lineage>
</organism>
<keyword evidence="4" id="KW-1185">Reference proteome</keyword>
<feature type="domain" description="Gfo/Idh/MocA-like oxidoreductase N-terminal" evidence="1">
    <location>
        <begin position="4"/>
        <end position="126"/>
    </location>
</feature>
<dbReference type="Gene3D" id="3.30.360.10">
    <property type="entry name" value="Dihydrodipicolinate Reductase, domain 2"/>
    <property type="match status" value="1"/>
</dbReference>
<gene>
    <name evidence="3" type="ORF">ACFPOF_16760</name>
</gene>
<dbReference type="SUPFAM" id="SSF51735">
    <property type="entry name" value="NAD(P)-binding Rossmann-fold domains"/>
    <property type="match status" value="1"/>
</dbReference>
<dbReference type="RefSeq" id="WP_378134655.1">
    <property type="nucleotide sequence ID" value="NZ_JBHSMI010000028.1"/>
</dbReference>
<accession>A0ABW0HW20</accession>
<feature type="domain" description="GFO/IDH/MocA-like oxidoreductase" evidence="2">
    <location>
        <begin position="135"/>
        <end position="256"/>
    </location>
</feature>
<dbReference type="EMBL" id="JBHSMI010000028">
    <property type="protein sequence ID" value="MFC5404387.1"/>
    <property type="molecule type" value="Genomic_DNA"/>
</dbReference>
<dbReference type="Gene3D" id="3.40.50.720">
    <property type="entry name" value="NAD(P)-binding Rossmann-like Domain"/>
    <property type="match status" value="1"/>
</dbReference>
<protein>
    <submittedName>
        <fullName evidence="3">Gfo/Idh/MocA family protein</fullName>
    </submittedName>
</protein>
<dbReference type="Pfam" id="PF01408">
    <property type="entry name" value="GFO_IDH_MocA"/>
    <property type="match status" value="1"/>
</dbReference>
<dbReference type="Pfam" id="PF22725">
    <property type="entry name" value="GFO_IDH_MocA_C3"/>
    <property type="match status" value="1"/>
</dbReference>
<dbReference type="InterPro" id="IPR051450">
    <property type="entry name" value="Gfo/Idh/MocA_Oxidoreductases"/>
</dbReference>
<evidence type="ECO:0000313" key="4">
    <source>
        <dbReference type="Proteomes" id="UP001596113"/>
    </source>
</evidence>
<dbReference type="InterPro" id="IPR055170">
    <property type="entry name" value="GFO_IDH_MocA-like_dom"/>
</dbReference>
<dbReference type="Proteomes" id="UP001596113">
    <property type="component" value="Unassembled WGS sequence"/>
</dbReference>
<evidence type="ECO:0000259" key="1">
    <source>
        <dbReference type="Pfam" id="PF01408"/>
    </source>
</evidence>
<evidence type="ECO:0000259" key="2">
    <source>
        <dbReference type="Pfam" id="PF22725"/>
    </source>
</evidence>